<evidence type="ECO:0000256" key="2">
    <source>
        <dbReference type="SAM" id="SignalP"/>
    </source>
</evidence>
<feature type="compositionally biased region" description="Low complexity" evidence="1">
    <location>
        <begin position="421"/>
        <end position="431"/>
    </location>
</feature>
<feature type="region of interest" description="Disordered" evidence="1">
    <location>
        <begin position="350"/>
        <end position="369"/>
    </location>
</feature>
<protein>
    <submittedName>
        <fullName evidence="4">SPOR domain-containing protein</fullName>
    </submittedName>
</protein>
<proteinExistence type="predicted"/>
<dbReference type="Gene3D" id="1.25.40.10">
    <property type="entry name" value="Tetratricopeptide repeat domain"/>
    <property type="match status" value="1"/>
</dbReference>
<dbReference type="GO" id="GO:0042834">
    <property type="term" value="F:peptidoglycan binding"/>
    <property type="evidence" value="ECO:0007669"/>
    <property type="project" value="InterPro"/>
</dbReference>
<dbReference type="EMBL" id="JAMSHT010000001">
    <property type="protein sequence ID" value="MCM8557560.1"/>
    <property type="molecule type" value="Genomic_DNA"/>
</dbReference>
<dbReference type="AlphaFoldDB" id="A0A9X2J2Z6"/>
<feature type="domain" description="SPOR" evidence="3">
    <location>
        <begin position="434"/>
        <end position="515"/>
    </location>
</feature>
<dbReference type="InterPro" id="IPR007730">
    <property type="entry name" value="SPOR-like_dom"/>
</dbReference>
<feature type="chain" id="PRO_5040972307" evidence="2">
    <location>
        <begin position="31"/>
        <end position="524"/>
    </location>
</feature>
<name>A0A9X2J2Z6_9SPHN</name>
<dbReference type="InterPro" id="IPR036680">
    <property type="entry name" value="SPOR-like_sf"/>
</dbReference>
<evidence type="ECO:0000313" key="5">
    <source>
        <dbReference type="Proteomes" id="UP001155128"/>
    </source>
</evidence>
<dbReference type="SUPFAM" id="SSF48452">
    <property type="entry name" value="TPR-like"/>
    <property type="match status" value="1"/>
</dbReference>
<reference evidence="4" key="1">
    <citation type="submission" date="2022-06" db="EMBL/GenBank/DDBJ databases">
        <title>Sphingomicrobium sedimins sp. nov., a marine bacterium isolated from tidal flat.</title>
        <authorList>
            <person name="Kim C.-H."/>
            <person name="Yoo Y."/>
            <person name="Kim J.-J."/>
        </authorList>
    </citation>
    <scope>NUCLEOTIDE SEQUENCE</scope>
    <source>
        <strain evidence="4">GRR-S6-50</strain>
    </source>
</reference>
<evidence type="ECO:0000256" key="1">
    <source>
        <dbReference type="SAM" id="MobiDB-lite"/>
    </source>
</evidence>
<feature type="compositionally biased region" description="Pro residues" evidence="1">
    <location>
        <begin position="399"/>
        <end position="415"/>
    </location>
</feature>
<dbReference type="Proteomes" id="UP001155128">
    <property type="component" value="Unassembled WGS sequence"/>
</dbReference>
<feature type="signal peptide" evidence="2">
    <location>
        <begin position="1"/>
        <end position="30"/>
    </location>
</feature>
<dbReference type="InterPro" id="IPR011990">
    <property type="entry name" value="TPR-like_helical_dom_sf"/>
</dbReference>
<evidence type="ECO:0000259" key="3">
    <source>
        <dbReference type="PROSITE" id="PS51724"/>
    </source>
</evidence>
<dbReference type="SUPFAM" id="SSF110997">
    <property type="entry name" value="Sporulation related repeat"/>
    <property type="match status" value="1"/>
</dbReference>
<gene>
    <name evidence="4" type="ORF">NDO55_06975</name>
</gene>
<organism evidence="4 5">
    <name type="scientific">Sphingomicrobium sediminis</name>
    <dbReference type="NCBI Taxonomy" id="2950949"/>
    <lineage>
        <taxon>Bacteria</taxon>
        <taxon>Pseudomonadati</taxon>
        <taxon>Pseudomonadota</taxon>
        <taxon>Alphaproteobacteria</taxon>
        <taxon>Sphingomonadales</taxon>
        <taxon>Sphingomonadaceae</taxon>
        <taxon>Sphingomicrobium</taxon>
    </lineage>
</organism>
<evidence type="ECO:0000313" key="4">
    <source>
        <dbReference type="EMBL" id="MCM8557560.1"/>
    </source>
</evidence>
<feature type="region of interest" description="Disordered" evidence="1">
    <location>
        <begin position="384"/>
        <end position="431"/>
    </location>
</feature>
<accession>A0A9X2J2Z6</accession>
<feature type="region of interest" description="Disordered" evidence="1">
    <location>
        <begin position="257"/>
        <end position="276"/>
    </location>
</feature>
<dbReference type="Pfam" id="PF05036">
    <property type="entry name" value="SPOR"/>
    <property type="match status" value="1"/>
</dbReference>
<comment type="caution">
    <text evidence="4">The sequence shown here is derived from an EMBL/GenBank/DDBJ whole genome shotgun (WGS) entry which is preliminary data.</text>
</comment>
<dbReference type="PROSITE" id="PS51724">
    <property type="entry name" value="SPOR"/>
    <property type="match status" value="1"/>
</dbReference>
<keyword evidence="5" id="KW-1185">Reference proteome</keyword>
<sequence>MLNPKSKRAPAIGAALAAVMLALAPTPATAQIASETPGEKLSRNLRVLAERPDAFDPLIGAGEAALALGDLPAAAGFYGRAADIRASDPRPLIGLGCVAVQMNDPEKALAYFADAAALGATQRDMGAGRGLAYDLLGRQREAEADYRAALRSSEGQKAGRRLALNLGMRGERDEALRLLAPLVAQDDMAAIRARAFVLAMTGDLQGAAATIDEVMPGASYRMNPFFAELPTMSPRQKAAAVHLGIFPTADRIERVSTPTVPTSPVREPAGPPAPRPVATVDPEAQNLPEGWQVSTPDTEVAEAQNMPEGWAVAEAEPAAPPPIPQVTVREAPVRSEEVRAVDIPAVQADRFEAERRGQQAAATPSRDTRLANLDSVLASIETDDEATPLGKSEGAAGINPPPAPMPKYDAPPAPRPKVEAPRPAAPAAAPAPDIGVEGRWFVQLAGSDNASAMAFEYRRIRGRAPGLLGENAGLVTRGVEFHRLLVGPFSSRADAQARVNQLKAEGVDAFVWSRDPAALKIDRL</sequence>
<dbReference type="Gene3D" id="3.30.70.1070">
    <property type="entry name" value="Sporulation related repeat"/>
    <property type="match status" value="1"/>
</dbReference>
<keyword evidence="2" id="KW-0732">Signal</keyword>
<dbReference type="RefSeq" id="WP_252113721.1">
    <property type="nucleotide sequence ID" value="NZ_JAMSHT010000001.1"/>
</dbReference>